<reference evidence="2 3" key="1">
    <citation type="submission" date="2019-05" db="EMBL/GenBank/DDBJ databases">
        <title>Another draft genome of Portunus trituberculatus and its Hox gene families provides insights of decapod evolution.</title>
        <authorList>
            <person name="Jeong J.-H."/>
            <person name="Song I."/>
            <person name="Kim S."/>
            <person name="Choi T."/>
            <person name="Kim D."/>
            <person name="Ryu S."/>
            <person name="Kim W."/>
        </authorList>
    </citation>
    <scope>NUCLEOTIDE SEQUENCE [LARGE SCALE GENOMIC DNA]</scope>
    <source>
        <tissue evidence="2">Muscle</tissue>
    </source>
</reference>
<feature type="region of interest" description="Disordered" evidence="1">
    <location>
        <begin position="30"/>
        <end position="93"/>
    </location>
</feature>
<sequence length="148" mass="15781">MELIIPASSLYTKKSQHHTPHFVLLSPTRDVRRGVGGDEGDSEWGRTRSFGSSENTAGALSRAGSCPGNHDTPKGKGPTPAHPAGHYKEGVVASGGTGPPLPCLPSPARQPNLMSYLLICQQVVSRSADQVLALARQAFLPHSFFKRQ</sequence>
<organism evidence="2 3">
    <name type="scientific">Portunus trituberculatus</name>
    <name type="common">Swimming crab</name>
    <name type="synonym">Neptunus trituberculatus</name>
    <dbReference type="NCBI Taxonomy" id="210409"/>
    <lineage>
        <taxon>Eukaryota</taxon>
        <taxon>Metazoa</taxon>
        <taxon>Ecdysozoa</taxon>
        <taxon>Arthropoda</taxon>
        <taxon>Crustacea</taxon>
        <taxon>Multicrustacea</taxon>
        <taxon>Malacostraca</taxon>
        <taxon>Eumalacostraca</taxon>
        <taxon>Eucarida</taxon>
        <taxon>Decapoda</taxon>
        <taxon>Pleocyemata</taxon>
        <taxon>Brachyura</taxon>
        <taxon>Eubrachyura</taxon>
        <taxon>Portunoidea</taxon>
        <taxon>Portunidae</taxon>
        <taxon>Portuninae</taxon>
        <taxon>Portunus</taxon>
    </lineage>
</organism>
<feature type="compositionally biased region" description="Polar residues" evidence="1">
    <location>
        <begin position="49"/>
        <end position="58"/>
    </location>
</feature>
<dbReference type="EMBL" id="VSRR010008037">
    <property type="protein sequence ID" value="MPC47977.1"/>
    <property type="molecule type" value="Genomic_DNA"/>
</dbReference>
<gene>
    <name evidence="2" type="ORF">E2C01_041738</name>
</gene>
<comment type="caution">
    <text evidence="2">The sequence shown here is derived from an EMBL/GenBank/DDBJ whole genome shotgun (WGS) entry which is preliminary data.</text>
</comment>
<proteinExistence type="predicted"/>
<dbReference type="Proteomes" id="UP000324222">
    <property type="component" value="Unassembled WGS sequence"/>
</dbReference>
<keyword evidence="3" id="KW-1185">Reference proteome</keyword>
<evidence type="ECO:0000256" key="1">
    <source>
        <dbReference type="SAM" id="MobiDB-lite"/>
    </source>
</evidence>
<evidence type="ECO:0000313" key="2">
    <source>
        <dbReference type="EMBL" id="MPC47977.1"/>
    </source>
</evidence>
<dbReference type="AlphaFoldDB" id="A0A5B7FRI5"/>
<evidence type="ECO:0000313" key="3">
    <source>
        <dbReference type="Proteomes" id="UP000324222"/>
    </source>
</evidence>
<name>A0A5B7FRI5_PORTR</name>
<protein>
    <submittedName>
        <fullName evidence="2">Uncharacterized protein</fullName>
    </submittedName>
</protein>
<accession>A0A5B7FRI5</accession>